<evidence type="ECO:0000313" key="3">
    <source>
        <dbReference type="Proteomes" id="UP000435323"/>
    </source>
</evidence>
<protein>
    <submittedName>
        <fullName evidence="2">Uncharacterized protein</fullName>
    </submittedName>
</protein>
<name>A0A6N3Z0X5_ALIFS</name>
<gene>
    <name evidence="2" type="ORF">GNP77_19270</name>
</gene>
<keyword evidence="1" id="KW-0732">Signal</keyword>
<dbReference type="AlphaFoldDB" id="A0A6N3Z0X5"/>
<reference evidence="2 3" key="1">
    <citation type="submission" date="2019-11" db="EMBL/GenBank/DDBJ databases">
        <title>Using colonization assays and comparative genomics to discover symbiosis behaviors and factors in Vibrio fischeri.</title>
        <authorList>
            <person name="Bongrand C."/>
            <person name="Moriano-Gutierrez S."/>
            <person name="Arevalo P."/>
            <person name="Mcfall-Ngai M."/>
            <person name="Visick K."/>
            <person name="Polz M.F."/>
            <person name="Ruby E.G."/>
        </authorList>
    </citation>
    <scope>NUCLEOTIDE SEQUENCE [LARGE SCALE GENOMIC DNA]</scope>
    <source>
        <strain evidence="3">emors.3.2</strain>
    </source>
</reference>
<dbReference type="RefSeq" id="WP_155658020.1">
    <property type="nucleotide sequence ID" value="NZ_WOBO01000027.1"/>
</dbReference>
<organism evidence="2 3">
    <name type="scientific">Aliivibrio fischeri</name>
    <name type="common">Vibrio fischeri</name>
    <dbReference type="NCBI Taxonomy" id="668"/>
    <lineage>
        <taxon>Bacteria</taxon>
        <taxon>Pseudomonadati</taxon>
        <taxon>Pseudomonadota</taxon>
        <taxon>Gammaproteobacteria</taxon>
        <taxon>Vibrionales</taxon>
        <taxon>Vibrionaceae</taxon>
        <taxon>Aliivibrio</taxon>
    </lineage>
</organism>
<evidence type="ECO:0000313" key="2">
    <source>
        <dbReference type="EMBL" id="MUK47489.1"/>
    </source>
</evidence>
<dbReference type="EMBL" id="WOBO01000027">
    <property type="protein sequence ID" value="MUK47489.1"/>
    <property type="molecule type" value="Genomic_DNA"/>
</dbReference>
<evidence type="ECO:0000256" key="1">
    <source>
        <dbReference type="SAM" id="SignalP"/>
    </source>
</evidence>
<feature type="signal peptide" evidence="1">
    <location>
        <begin position="1"/>
        <end position="20"/>
    </location>
</feature>
<comment type="caution">
    <text evidence="2">The sequence shown here is derived from an EMBL/GenBank/DDBJ whole genome shotgun (WGS) entry which is preliminary data.</text>
</comment>
<feature type="chain" id="PRO_5027039276" evidence="1">
    <location>
        <begin position="21"/>
        <end position="343"/>
    </location>
</feature>
<dbReference type="Proteomes" id="UP000435323">
    <property type="component" value="Unassembled WGS sequence"/>
</dbReference>
<sequence length="343" mass="38657">MFNKLLIILCGIIFCNMAVASSNIKTSSEISLSTSSIYDFLERDESWFAIKDIAEKKNINSVTIYFQGKIDNNVTQSQVDDINALLTTKMQESGLLVRDCLECNKTRLHLTKTSIKYQRGLESNKELRLLGQEIQSDAFLMWRMGLSDSSQNITLSLVQAENNEMIWADGYLMTKKEEEIKKELNPHQFGFAMSYIDLSGDAKVNGESHGTFSNVTDFSLRYYTRHLPSERLHFAVIANYFQNTDRNNLFNVEGGGIEGRVLYTLTPSWPSPSLYIGAGSQFVEGKNSFAMRSGVEFAYMKNGFFDIGVAYIEKNSFKSKHQGDVVTGKFGGAAVDFTIGFRF</sequence>
<accession>A0A6N3Z0X5</accession>
<proteinExistence type="predicted"/>